<name>A0A243CX46_BACTU</name>
<dbReference type="InterPro" id="IPR029058">
    <property type="entry name" value="AB_hydrolase_fold"/>
</dbReference>
<dbReference type="Proteomes" id="UP000194911">
    <property type="component" value="Unassembled WGS sequence"/>
</dbReference>
<dbReference type="AlphaFoldDB" id="A0A243CX46"/>
<evidence type="ECO:0000313" key="1">
    <source>
        <dbReference type="EMBL" id="OTY73179.1"/>
    </source>
</evidence>
<sequence length="83" mass="9679">MYQLFKIFSLREQGVFEKDEKVTPMLFINGSDDIHVLQAETLIFKVRPNTDVYLIPNTGHCATSKLPEVFPIIYKWLKDQMTS</sequence>
<proteinExistence type="predicted"/>
<protein>
    <recommendedName>
        <fullName evidence="3">Alpha/beta hydrolase</fullName>
    </recommendedName>
</protein>
<accession>A0A243CX46</accession>
<gene>
    <name evidence="1" type="ORF">BK749_17995</name>
</gene>
<dbReference type="Gene3D" id="3.40.50.1820">
    <property type="entry name" value="alpha/beta hydrolase"/>
    <property type="match status" value="1"/>
</dbReference>
<evidence type="ECO:0000313" key="2">
    <source>
        <dbReference type="Proteomes" id="UP000194911"/>
    </source>
</evidence>
<comment type="caution">
    <text evidence="1">The sequence shown here is derived from an EMBL/GenBank/DDBJ whole genome shotgun (WGS) entry which is preliminary data.</text>
</comment>
<dbReference type="EMBL" id="NFDQ01000074">
    <property type="protein sequence ID" value="OTY73179.1"/>
    <property type="molecule type" value="Genomic_DNA"/>
</dbReference>
<organism evidence="1 2">
    <name type="scientific">Bacillus thuringiensis serovar vazensis</name>
    <dbReference type="NCBI Taxonomy" id="180867"/>
    <lineage>
        <taxon>Bacteria</taxon>
        <taxon>Bacillati</taxon>
        <taxon>Bacillota</taxon>
        <taxon>Bacilli</taxon>
        <taxon>Bacillales</taxon>
        <taxon>Bacillaceae</taxon>
        <taxon>Bacillus</taxon>
        <taxon>Bacillus cereus group</taxon>
    </lineage>
</organism>
<evidence type="ECO:0008006" key="3">
    <source>
        <dbReference type="Google" id="ProtNLM"/>
    </source>
</evidence>
<dbReference type="SUPFAM" id="SSF53474">
    <property type="entry name" value="alpha/beta-Hydrolases"/>
    <property type="match status" value="1"/>
</dbReference>
<reference evidence="1 2" key="1">
    <citation type="submission" date="2016-10" db="EMBL/GenBank/DDBJ databases">
        <title>Comparative genomics of Bacillus thuringiensis reveals a path to pathogens against multiple invertebrate hosts.</title>
        <authorList>
            <person name="Zheng J."/>
            <person name="Gao Q."/>
            <person name="Liu H."/>
            <person name="Peng D."/>
            <person name="Ruan L."/>
            <person name="Sun M."/>
        </authorList>
    </citation>
    <scope>NUCLEOTIDE SEQUENCE [LARGE SCALE GENOMIC DNA]</scope>
    <source>
        <strain evidence="1">BGSC 4CE1</strain>
    </source>
</reference>